<dbReference type="Gene3D" id="1.10.1400.10">
    <property type="match status" value="1"/>
</dbReference>
<organism evidence="6 7">
    <name type="scientific">Pseudoalteromonas peptidolytica F12-50-A1</name>
    <dbReference type="NCBI Taxonomy" id="1315280"/>
    <lineage>
        <taxon>Bacteria</taxon>
        <taxon>Pseudomonadati</taxon>
        <taxon>Pseudomonadota</taxon>
        <taxon>Gammaproteobacteria</taxon>
        <taxon>Alteromonadales</taxon>
        <taxon>Pseudoalteromonadaceae</taxon>
        <taxon>Pseudoalteromonas</taxon>
    </lineage>
</organism>
<evidence type="ECO:0000256" key="4">
    <source>
        <dbReference type="ARBA" id="ARBA00023145"/>
    </source>
</evidence>
<evidence type="ECO:0000256" key="1">
    <source>
        <dbReference type="ARBA" id="ARBA00006586"/>
    </source>
</evidence>
<keyword evidence="2 5" id="KW-0732">Signal</keyword>
<comment type="caution">
    <text evidence="6">The sequence shown here is derived from an EMBL/GenBank/DDBJ whole genome shotgun (WGS) entry which is preliminary data.</text>
</comment>
<keyword evidence="4" id="KW-0865">Zymogen</keyword>
<dbReference type="EMBL" id="AQHF01000030">
    <property type="protein sequence ID" value="MBE0348033.1"/>
    <property type="molecule type" value="Genomic_DNA"/>
</dbReference>
<dbReference type="RefSeq" id="WP_147389752.1">
    <property type="nucleotide sequence ID" value="NZ_AQHF01000030.1"/>
</dbReference>
<dbReference type="Gene3D" id="2.30.120.10">
    <property type="match status" value="1"/>
</dbReference>
<dbReference type="AlphaFoldDB" id="A0A8I0T683"/>
<proteinExistence type="inferred from homology"/>
<protein>
    <submittedName>
        <fullName evidence="6">Acyl-homoserine-lactone acylase</fullName>
    </submittedName>
</protein>
<dbReference type="Proteomes" id="UP000660708">
    <property type="component" value="Unassembled WGS sequence"/>
</dbReference>
<dbReference type="InterPro" id="IPR002692">
    <property type="entry name" value="S45"/>
</dbReference>
<keyword evidence="3" id="KW-0378">Hydrolase</keyword>
<comment type="similarity">
    <text evidence="1">Belongs to the peptidase S45 family.</text>
</comment>
<evidence type="ECO:0000313" key="7">
    <source>
        <dbReference type="Proteomes" id="UP000660708"/>
    </source>
</evidence>
<dbReference type="PANTHER" id="PTHR34218">
    <property type="entry name" value="PEPTIDASE S45 PENICILLIN AMIDASE"/>
    <property type="match status" value="1"/>
</dbReference>
<evidence type="ECO:0000256" key="2">
    <source>
        <dbReference type="ARBA" id="ARBA00022729"/>
    </source>
</evidence>
<dbReference type="GO" id="GO:0016811">
    <property type="term" value="F:hydrolase activity, acting on carbon-nitrogen (but not peptide) bonds, in linear amides"/>
    <property type="evidence" value="ECO:0007669"/>
    <property type="project" value="InterPro"/>
</dbReference>
<dbReference type="GO" id="GO:0017000">
    <property type="term" value="P:antibiotic biosynthetic process"/>
    <property type="evidence" value="ECO:0007669"/>
    <property type="project" value="InterPro"/>
</dbReference>
<dbReference type="InterPro" id="IPR043147">
    <property type="entry name" value="Penicillin_amidase_A-knob"/>
</dbReference>
<dbReference type="InterPro" id="IPR043146">
    <property type="entry name" value="Penicillin_amidase_N_B-knob"/>
</dbReference>
<dbReference type="Gene3D" id="1.10.439.10">
    <property type="entry name" value="Penicillin Amidohydrolase, domain 1"/>
    <property type="match status" value="1"/>
</dbReference>
<dbReference type="Gene3D" id="3.60.20.10">
    <property type="entry name" value="Glutamine Phosphoribosylpyrophosphate, subunit 1, domain 1"/>
    <property type="match status" value="1"/>
</dbReference>
<evidence type="ECO:0000256" key="5">
    <source>
        <dbReference type="SAM" id="SignalP"/>
    </source>
</evidence>
<dbReference type="PANTHER" id="PTHR34218:SF3">
    <property type="entry name" value="ACYL-HOMOSERINE LACTONE ACYLASE PVDQ"/>
    <property type="match status" value="1"/>
</dbReference>
<sequence>MNSNLLLVPLLLFGSVACQADYSSIQSNNTQDDSKLKAKITRTEFGIAHVTAHDLRSLAFGSGYAQAQDHACVLADSYLRVRGERAKYLGADLHRTGDNRHVMSDYLFKIADIHQQAKLAFPHLSENTQAAAEGFAAGFNLYLAEVEQGKASLEPTCQGQNWVQPITAIDVLANIAAAGSGVSLGQFATAILQAHPGQANEWLPSAAKPVSLTAPLAAVPSADTLVTQGSNAWAIGGALSDDGKGLLMANPHFPMTGQMRFWAYHANIPGQLDVMGASLLGFPAAVNIGFNHNIAWSHTYSASTQSVIYRLTLDATDPLKYVVDGETKQITVKDVAIEVLSDSGEIYRLHKPVYKAEGGMMVEIPKVLGWSDQHAYMLKNTNINSFAAIDHWLALNKAQTLAEFQQTFKDHNGLMFNNVIYTDKDGQAFYIDAANVPDLPPIALEYLNDNAQAKQYFAKFRVPVLPGDSAVYYYQQSVPYEAKPKLTRADYVQNANDSYWLANASAPIAKVSPLYGQHSVLQSRRTRHSLAKVSHPVGADNKFSVDEVATILLSNTALITPIIDDVITACKQGWQSKTITIDEQSIALAPSCAALQKWDGHFNQTSIAAHLVREFVARVNDREDFEVSFDAQDPVNTPRNIRVDEALFKELAIAGEIIRHAGFALEASLGELQFFEQYGQRFAWQGNMNVEGGLNVFATQNRLDQTIFAPVPTPPVTTPYNSRPLWSGLSQRGYELHFGSSWMMVVDFEQTGVKAQGLLTYSQSQHPDAENSNDQTRHYSEQNELVTLPFEAADIATTQISTTVIKQ</sequence>
<gene>
    <name evidence="6" type="primary">pvdQ</name>
    <name evidence="6" type="ORF">PPEP_a3124</name>
</gene>
<dbReference type="SUPFAM" id="SSF56235">
    <property type="entry name" value="N-terminal nucleophile aminohydrolases (Ntn hydrolases)"/>
    <property type="match status" value="1"/>
</dbReference>
<evidence type="ECO:0000256" key="3">
    <source>
        <dbReference type="ARBA" id="ARBA00022801"/>
    </source>
</evidence>
<evidence type="ECO:0000313" key="6">
    <source>
        <dbReference type="EMBL" id="MBE0348033.1"/>
    </source>
</evidence>
<dbReference type="InterPro" id="IPR029055">
    <property type="entry name" value="Ntn_hydrolases_N"/>
</dbReference>
<feature type="signal peptide" evidence="5">
    <location>
        <begin position="1"/>
        <end position="20"/>
    </location>
</feature>
<accession>A0A8I0T683</accession>
<feature type="chain" id="PRO_5034982001" evidence="5">
    <location>
        <begin position="21"/>
        <end position="807"/>
    </location>
</feature>
<dbReference type="InterPro" id="IPR023343">
    <property type="entry name" value="Penicillin_amidase_dom1"/>
</dbReference>
<reference evidence="6 7" key="1">
    <citation type="submission" date="2015-06" db="EMBL/GenBank/DDBJ databases">
        <title>Genome sequence of Pseudoalteromonas peptidolytica.</title>
        <authorList>
            <person name="Xie B.-B."/>
            <person name="Rong J.-C."/>
            <person name="Qin Q.-L."/>
            <person name="Zhang Y.-Z."/>
        </authorList>
    </citation>
    <scope>NUCLEOTIDE SEQUENCE [LARGE SCALE GENOMIC DNA]</scope>
    <source>
        <strain evidence="6 7">F12-50-A1</strain>
    </source>
</reference>
<name>A0A8I0T683_9GAMM</name>
<dbReference type="Pfam" id="PF01804">
    <property type="entry name" value="Penicil_amidase"/>
    <property type="match status" value="1"/>
</dbReference>
<keyword evidence="7" id="KW-1185">Reference proteome</keyword>